<dbReference type="GeneID" id="23864547"/>
<dbReference type="AlphaFoldDB" id="D0A4Q7"/>
<feature type="transmembrane region" description="Helical" evidence="1">
    <location>
        <begin position="20"/>
        <end position="42"/>
    </location>
</feature>
<organism evidence="2 3">
    <name type="scientific">Trypanosoma brucei gambiense (strain MHOM/CI/86/DAL972)</name>
    <dbReference type="NCBI Taxonomy" id="679716"/>
    <lineage>
        <taxon>Eukaryota</taxon>
        <taxon>Discoba</taxon>
        <taxon>Euglenozoa</taxon>
        <taxon>Kinetoplastea</taxon>
        <taxon>Metakinetoplastina</taxon>
        <taxon>Trypanosomatida</taxon>
        <taxon>Trypanosomatidae</taxon>
        <taxon>Trypanosoma</taxon>
    </lineage>
</organism>
<keyword evidence="1" id="KW-0812">Transmembrane</keyword>
<dbReference type="EMBL" id="FN554973">
    <property type="protein sequence ID" value="CBH16251.1"/>
    <property type="molecule type" value="Genomic_DNA"/>
</dbReference>
<reference evidence="3" key="1">
    <citation type="journal article" date="2010" name="PLoS Negl. Trop. Dis.">
        <title>The genome sequence of Trypanosoma brucei gambiense, causative agent of chronic human african trypanosomiasis.</title>
        <authorList>
            <person name="Jackson A.P."/>
            <person name="Sanders M."/>
            <person name="Berry A."/>
            <person name="McQuillan J."/>
            <person name="Aslett M.A."/>
            <person name="Quail M.A."/>
            <person name="Chukualim B."/>
            <person name="Capewell P."/>
            <person name="MacLeod A."/>
            <person name="Melville S.E."/>
            <person name="Gibson W."/>
            <person name="Barry J.D."/>
            <person name="Berriman M."/>
            <person name="Hertz-Fowler C."/>
        </authorList>
    </citation>
    <scope>NUCLEOTIDE SEQUENCE [LARGE SCALE GENOMIC DNA]</scope>
    <source>
        <strain evidence="3">MHOM/CI/86/DAL972</strain>
    </source>
</reference>
<evidence type="ECO:0000313" key="3">
    <source>
        <dbReference type="Proteomes" id="UP000002316"/>
    </source>
</evidence>
<sequence>MWFECTAYYWPPPSVCLAPYFFSLCYFLSLSPLVIPFARVLISKDQASTVVLFVLTTSLRFRHSVRIVSFLFCAKKLLLPLRRCSRGATEQPIYAIDTEGDEPKDTKYPVGKKPTIRCV</sequence>
<gene>
    <name evidence="2" type="ORF">TbgDal_X13480</name>
</gene>
<dbReference type="RefSeq" id="XP_011778515.1">
    <property type="nucleotide sequence ID" value="XM_011780213.1"/>
</dbReference>
<evidence type="ECO:0000256" key="1">
    <source>
        <dbReference type="SAM" id="Phobius"/>
    </source>
</evidence>
<evidence type="ECO:0000313" key="2">
    <source>
        <dbReference type="EMBL" id="CBH16251.1"/>
    </source>
</evidence>
<accession>D0A4Q7</accession>
<dbReference type="Proteomes" id="UP000002316">
    <property type="component" value="Chromosome 10"/>
</dbReference>
<dbReference type="KEGG" id="tbg:TbgDal_X13480"/>
<proteinExistence type="predicted"/>
<keyword evidence="1" id="KW-1133">Transmembrane helix</keyword>
<protein>
    <submittedName>
        <fullName evidence="2">Uncharacterized protein</fullName>
    </submittedName>
</protein>
<keyword evidence="1" id="KW-0472">Membrane</keyword>
<name>D0A4Q7_TRYB9</name>